<keyword evidence="2" id="KW-0830">Ubiquinone</keyword>
<dbReference type="NCBIfam" id="NF006040">
    <property type="entry name" value="PRK08183.1"/>
    <property type="match status" value="1"/>
</dbReference>
<dbReference type="Pfam" id="PF05071">
    <property type="entry name" value="NDUFA12"/>
    <property type="match status" value="1"/>
</dbReference>
<dbReference type="EMBL" id="FNCS01000005">
    <property type="protein sequence ID" value="SDG66714.1"/>
    <property type="molecule type" value="Genomic_DNA"/>
</dbReference>
<dbReference type="STRING" id="440168.SAMN04487974_105202"/>
<sequence length="164" mass="18361">MQAPYAALRSRLAATHVLQPGAVIVIHQGILDVANSGFKQFVFEIFGWWNKQTLSTRLFTALRGERVGEDELGNVYYKGKKNGRRWVIYNGPAEASAIPAGWHGWMHYRTDVPPSQSNYKPHGWEIAHKPNLTGTAGAYRPDGSILNPQSRPRVTGDYDAWSPE</sequence>
<accession>A0A1G7W3X7</accession>
<organism evidence="2 3">
    <name type="scientific">Pelagibacterium luteolum</name>
    <dbReference type="NCBI Taxonomy" id="440168"/>
    <lineage>
        <taxon>Bacteria</taxon>
        <taxon>Pseudomonadati</taxon>
        <taxon>Pseudomonadota</taxon>
        <taxon>Alphaproteobacteria</taxon>
        <taxon>Hyphomicrobiales</taxon>
        <taxon>Devosiaceae</taxon>
        <taxon>Pelagibacterium</taxon>
    </lineage>
</organism>
<keyword evidence="3" id="KW-1185">Reference proteome</keyword>
<dbReference type="AlphaFoldDB" id="A0A1G7W3X7"/>
<evidence type="ECO:0000313" key="2">
    <source>
        <dbReference type="EMBL" id="SDG66714.1"/>
    </source>
</evidence>
<proteinExistence type="predicted"/>
<dbReference type="Proteomes" id="UP000199495">
    <property type="component" value="Unassembled WGS sequence"/>
</dbReference>
<feature type="region of interest" description="Disordered" evidence="1">
    <location>
        <begin position="135"/>
        <end position="164"/>
    </location>
</feature>
<dbReference type="PANTHER" id="PTHR12910:SF2">
    <property type="entry name" value="NADH DEHYDROGENASE [UBIQUINONE] 1 ALPHA SUBCOMPLEX SUBUNIT 12"/>
    <property type="match status" value="1"/>
</dbReference>
<dbReference type="OrthoDB" id="9795340at2"/>
<reference evidence="2 3" key="1">
    <citation type="submission" date="2016-10" db="EMBL/GenBank/DDBJ databases">
        <authorList>
            <person name="de Groot N.N."/>
        </authorList>
    </citation>
    <scope>NUCLEOTIDE SEQUENCE [LARGE SCALE GENOMIC DNA]</scope>
    <source>
        <strain evidence="2 3">CGMCC 1.10267</strain>
    </source>
</reference>
<dbReference type="GO" id="GO:0045271">
    <property type="term" value="C:respiratory chain complex I"/>
    <property type="evidence" value="ECO:0007669"/>
    <property type="project" value="InterPro"/>
</dbReference>
<evidence type="ECO:0000313" key="3">
    <source>
        <dbReference type="Proteomes" id="UP000199495"/>
    </source>
</evidence>
<protein>
    <submittedName>
        <fullName evidence="2">NADH:ubiquinone oxidoreductase subunit</fullName>
    </submittedName>
</protein>
<dbReference type="PANTHER" id="PTHR12910">
    <property type="entry name" value="NADH-UBIQUINONE OXIDOREDUCTASE SUBUNIT B17.2"/>
    <property type="match status" value="1"/>
</dbReference>
<gene>
    <name evidence="2" type="ORF">SAMN04487974_105202</name>
</gene>
<dbReference type="InterPro" id="IPR007763">
    <property type="entry name" value="NDUFA12"/>
</dbReference>
<name>A0A1G7W3X7_9HYPH</name>
<dbReference type="GO" id="GO:0006979">
    <property type="term" value="P:response to oxidative stress"/>
    <property type="evidence" value="ECO:0007669"/>
    <property type="project" value="TreeGrafter"/>
</dbReference>
<evidence type="ECO:0000256" key="1">
    <source>
        <dbReference type="SAM" id="MobiDB-lite"/>
    </source>
</evidence>